<feature type="domain" description="SDA1 N-terminal" evidence="4">
    <location>
        <begin position="64"/>
        <end position="465"/>
    </location>
</feature>
<keyword evidence="1" id="KW-0690">Ribosome biogenesis</keyword>
<dbReference type="GO" id="GO:0015031">
    <property type="term" value="P:protein transport"/>
    <property type="evidence" value="ECO:0007669"/>
    <property type="project" value="UniProtKB-KW"/>
</dbReference>
<dbReference type="PANTHER" id="PTHR12730:SF0">
    <property type="entry name" value="PROTEIN SDA1 HOMOLOG"/>
    <property type="match status" value="1"/>
</dbReference>
<comment type="subcellular location">
    <subcellularLocation>
        <location evidence="1">Nucleus</location>
        <location evidence="1">Nucleolus</location>
    </subcellularLocation>
</comment>
<comment type="caution">
    <text evidence="5">The sequence shown here is derived from an EMBL/GenBank/DDBJ whole genome shotgun (WGS) entry which is preliminary data.</text>
</comment>
<dbReference type="InterPro" id="IPR012977">
    <property type="entry name" value="SDA1_N"/>
</dbReference>
<evidence type="ECO:0000256" key="1">
    <source>
        <dbReference type="RuleBase" id="RU365057"/>
    </source>
</evidence>
<comment type="function">
    <text evidence="1">Required for 60S pre-ribosomal subunits export to the cytoplasm.</text>
</comment>
<dbReference type="Pfam" id="PF08158">
    <property type="entry name" value="SDA1_HEAT"/>
    <property type="match status" value="1"/>
</dbReference>
<feature type="coiled-coil region" evidence="2">
    <location>
        <begin position="284"/>
        <end position="311"/>
    </location>
</feature>
<gene>
    <name evidence="5" type="ORF">GNI_041220</name>
</gene>
<keyword evidence="6" id="KW-1185">Reference proteome</keyword>
<keyword evidence="2" id="KW-0175">Coiled coil</keyword>
<keyword evidence="1" id="KW-0813">Transport</keyword>
<accession>A0A023BA84</accession>
<dbReference type="OrthoDB" id="2196187at2759"/>
<dbReference type="eggNOG" id="KOG2229">
    <property type="taxonomic scope" value="Eukaryota"/>
</dbReference>
<evidence type="ECO:0000313" key="6">
    <source>
        <dbReference type="Proteomes" id="UP000019763"/>
    </source>
</evidence>
<sequence>MSLVIEDGGPVMMSLPILQDAIKRQSGAYESDFRAQYVSLKSRIEQFETSPQKADKEFHELVMFCAQVGYLYDGVVDELSRTMLRLLLTYHQLARPGHLKTILGALCLLDNNDHIDRKILFNGWLELLQLEHDLIPSIVMKQFTKTLGRITSDQDKKLWQGKLFQMMGTNKKSTSHDITTTGHNLTGHNLTTTSLFRRRLQFILISLFVKRIWEDKRTANTIANGVFDSCPKVVENAARFLLGDIKRLNVYHAENKQDQEVEPEEARRKTAELIAGISRELCHNNKTGKNLKKMEKMKEAAEKEMSKLETKVDLNSTLPFVVLQHVYDPHLFALRVFTRATSKSFTTGDGRISRLSFRLKLQLLTICSRLIGTHGIYIPGFFTFCHPYLKPTQEKITGLMAIISQAVNKVTPPEELQQTTRLIANMFAIESCANEVITVGINSIREMCSRNTLAITSELLTDLITMGKESKNSSVRIAAKSLRNLYRQNNPSMLPRKDRVHAGSDLKLHNGKDENQPTSMIEGLDILVGLKQAWHNQNHQHMTEDDQAHVQRVLDIQKSKVLSNRDFQALRRIKIKMLAAQSVGYSLRQWLDSNDGAWEQLAEDILGLKPGQDDNLQDDDLQDDDLQDDDLQDDDLQDDDLQDDNLDDDKKEEEDESDDKDQSDDEIKDDETDTHETGSGSESGTESDLFADEDGMALDDDDDDSSGERERFILGSDLGNLKVLSKERKRELVRAGKIEEKQKRRAQRHGGKETNRAGITNRSQARNKPMAMLRQKQSIREKRVASAKDKVSNLKNHIKTLKTSIRQKFRRK</sequence>
<proteinExistence type="inferred from homology"/>
<dbReference type="GO" id="GO:0042273">
    <property type="term" value="P:ribosomal large subunit biogenesis"/>
    <property type="evidence" value="ECO:0007669"/>
    <property type="project" value="UniProtKB-UniRule"/>
</dbReference>
<evidence type="ECO:0000256" key="2">
    <source>
        <dbReference type="SAM" id="Coils"/>
    </source>
</evidence>
<feature type="region of interest" description="Disordered" evidence="3">
    <location>
        <begin position="609"/>
        <end position="712"/>
    </location>
</feature>
<name>A0A023BA84_GRENI</name>
<feature type="compositionally biased region" description="Polar residues" evidence="3">
    <location>
        <begin position="757"/>
        <end position="766"/>
    </location>
</feature>
<comment type="similarity">
    <text evidence="1">Belongs to the SDA1 family.</text>
</comment>
<feature type="compositionally biased region" description="Acidic residues" evidence="3">
    <location>
        <begin position="615"/>
        <end position="673"/>
    </location>
</feature>
<dbReference type="OMA" id="AMYKTYK"/>
<feature type="region of interest" description="Disordered" evidence="3">
    <location>
        <begin position="734"/>
        <end position="790"/>
    </location>
</feature>
<dbReference type="Proteomes" id="UP000019763">
    <property type="component" value="Unassembled WGS sequence"/>
</dbReference>
<dbReference type="GO" id="GO:0000055">
    <property type="term" value="P:ribosomal large subunit export from nucleus"/>
    <property type="evidence" value="ECO:0007669"/>
    <property type="project" value="UniProtKB-UniRule"/>
</dbReference>
<protein>
    <recommendedName>
        <fullName evidence="1">Protein SDA1</fullName>
    </recommendedName>
</protein>
<evidence type="ECO:0000313" key="5">
    <source>
        <dbReference type="EMBL" id="EZG77893.1"/>
    </source>
</evidence>
<evidence type="ECO:0000256" key="3">
    <source>
        <dbReference type="SAM" id="MobiDB-lite"/>
    </source>
</evidence>
<keyword evidence="1" id="KW-0653">Protein transport</keyword>
<organism evidence="5 6">
    <name type="scientific">Gregarina niphandrodes</name>
    <name type="common">Septate eugregarine</name>
    <dbReference type="NCBI Taxonomy" id="110365"/>
    <lineage>
        <taxon>Eukaryota</taxon>
        <taxon>Sar</taxon>
        <taxon>Alveolata</taxon>
        <taxon>Apicomplexa</taxon>
        <taxon>Conoidasida</taxon>
        <taxon>Gregarinasina</taxon>
        <taxon>Eugregarinorida</taxon>
        <taxon>Gregarinidae</taxon>
        <taxon>Gregarina</taxon>
    </lineage>
</organism>
<feature type="compositionally biased region" description="Low complexity" evidence="3">
    <location>
        <begin position="677"/>
        <end position="688"/>
    </location>
</feature>
<dbReference type="AlphaFoldDB" id="A0A023BA84"/>
<reference evidence="5" key="1">
    <citation type="submission" date="2013-12" db="EMBL/GenBank/DDBJ databases">
        <authorList>
            <person name="Omoto C.K."/>
            <person name="Sibley D."/>
            <person name="Venepally P."/>
            <person name="Hadjithomas M."/>
            <person name="Karamycheva S."/>
            <person name="Brunk B."/>
            <person name="Roos D."/>
            <person name="Caler E."/>
            <person name="Lorenzi H."/>
        </authorList>
    </citation>
    <scope>NUCLEOTIDE SEQUENCE</scope>
</reference>
<dbReference type="PANTHER" id="PTHR12730">
    <property type="entry name" value="HSDA/SDA1-RELATED"/>
    <property type="match status" value="1"/>
</dbReference>
<dbReference type="EMBL" id="AFNH02000314">
    <property type="protein sequence ID" value="EZG77893.1"/>
    <property type="molecule type" value="Genomic_DNA"/>
</dbReference>
<keyword evidence="1" id="KW-0539">Nucleus</keyword>
<dbReference type="InterPro" id="IPR027312">
    <property type="entry name" value="Sda1"/>
</dbReference>
<evidence type="ECO:0000259" key="4">
    <source>
        <dbReference type="Pfam" id="PF08158"/>
    </source>
</evidence>
<dbReference type="RefSeq" id="XP_011129470.1">
    <property type="nucleotide sequence ID" value="XM_011131168.1"/>
</dbReference>
<feature type="compositionally biased region" description="Basic and acidic residues" evidence="3">
    <location>
        <begin position="778"/>
        <end position="790"/>
    </location>
</feature>
<feature type="compositionally biased region" description="Acidic residues" evidence="3">
    <location>
        <begin position="689"/>
        <end position="705"/>
    </location>
</feature>
<dbReference type="GeneID" id="22911592"/>
<dbReference type="GO" id="GO:0005730">
    <property type="term" value="C:nucleolus"/>
    <property type="evidence" value="ECO:0007669"/>
    <property type="project" value="UniProtKB-SubCell"/>
</dbReference>
<dbReference type="VEuPathDB" id="CryptoDB:GNI_041220"/>